<dbReference type="Pfam" id="PF06013">
    <property type="entry name" value="WXG100"/>
    <property type="match status" value="1"/>
</dbReference>
<feature type="coiled-coil region" evidence="1">
    <location>
        <begin position="91"/>
        <end position="125"/>
    </location>
</feature>
<feature type="non-terminal residue" evidence="3">
    <location>
        <position position="239"/>
    </location>
</feature>
<organism evidence="3 4">
    <name type="scientific">Amycolatopsis balhimycina DSM 5908</name>
    <dbReference type="NCBI Taxonomy" id="1081091"/>
    <lineage>
        <taxon>Bacteria</taxon>
        <taxon>Bacillati</taxon>
        <taxon>Actinomycetota</taxon>
        <taxon>Actinomycetes</taxon>
        <taxon>Pseudonocardiales</taxon>
        <taxon>Pseudonocardiaceae</taxon>
        <taxon>Amycolatopsis</taxon>
    </lineage>
</organism>
<protein>
    <submittedName>
        <fullName evidence="3">Transglycosylase</fullName>
    </submittedName>
</protein>
<feature type="region of interest" description="Disordered" evidence="2">
    <location>
        <begin position="126"/>
        <end position="157"/>
    </location>
</feature>
<dbReference type="SUPFAM" id="SSF140453">
    <property type="entry name" value="EsxAB dimer-like"/>
    <property type="match status" value="1"/>
</dbReference>
<reference evidence="3 4" key="1">
    <citation type="submission" date="2018-05" db="EMBL/GenBank/DDBJ databases">
        <title>Evolution of GPA BGCs.</title>
        <authorList>
            <person name="Waglechner N."/>
            <person name="Wright G.D."/>
        </authorList>
    </citation>
    <scope>NUCLEOTIDE SEQUENCE [LARGE SCALE GENOMIC DNA]</scope>
    <source>
        <strain evidence="3 4">DSM 5908</strain>
    </source>
</reference>
<dbReference type="RefSeq" id="WP_148108241.1">
    <property type="nucleotide sequence ID" value="NZ_QHHU01000154.1"/>
</dbReference>
<dbReference type="OrthoDB" id="4629613at2"/>
<dbReference type="InterPro" id="IPR010310">
    <property type="entry name" value="T7SS_ESAT-6-like"/>
</dbReference>
<sequence length="239" mass="24771">MGLNSNGAGTPDNWAAFMEKVNQVEKVDLGKITAAAAQFREAGKNAGDHNASLKNSTDALNSGVWAGPAADQFFQYVRQVRDAGTKVQTHLEDVAKDLDDLASSLEQIKKNVQDKQLAAEKAVNARNQQAQTAIDNARAAEKTAHDEGKPGPSPSSAEILATAKTDIHTITAGFDGDVTGLQTQADTAIKASQKLMSQQIEGGYDQVPLPSSSSAPPQSTGGVHSNGASHHGGGGGGDE</sequence>
<dbReference type="InterPro" id="IPR036689">
    <property type="entry name" value="ESAT-6-like_sf"/>
</dbReference>
<gene>
    <name evidence="3" type="ORF">DMA12_48525</name>
</gene>
<dbReference type="EMBL" id="QHHU01000154">
    <property type="protein sequence ID" value="RSM34383.1"/>
    <property type="molecule type" value="Genomic_DNA"/>
</dbReference>
<dbReference type="Proteomes" id="UP000286716">
    <property type="component" value="Unassembled WGS sequence"/>
</dbReference>
<feature type="region of interest" description="Disordered" evidence="2">
    <location>
        <begin position="199"/>
        <end position="239"/>
    </location>
</feature>
<evidence type="ECO:0000313" key="4">
    <source>
        <dbReference type="Proteomes" id="UP000286716"/>
    </source>
</evidence>
<proteinExistence type="predicted"/>
<feature type="compositionally biased region" description="Gly residues" evidence="2">
    <location>
        <begin position="230"/>
        <end position="239"/>
    </location>
</feature>
<accession>A0A428VU85</accession>
<feature type="compositionally biased region" description="Low complexity" evidence="2">
    <location>
        <begin position="208"/>
        <end position="229"/>
    </location>
</feature>
<feature type="compositionally biased region" description="Basic and acidic residues" evidence="2">
    <location>
        <begin position="138"/>
        <end position="149"/>
    </location>
</feature>
<evidence type="ECO:0000313" key="3">
    <source>
        <dbReference type="EMBL" id="RSM34383.1"/>
    </source>
</evidence>
<evidence type="ECO:0000256" key="2">
    <source>
        <dbReference type="SAM" id="MobiDB-lite"/>
    </source>
</evidence>
<keyword evidence="1" id="KW-0175">Coiled coil</keyword>
<comment type="caution">
    <text evidence="3">The sequence shown here is derived from an EMBL/GenBank/DDBJ whole genome shotgun (WGS) entry which is preliminary data.</text>
</comment>
<name>A0A428VU85_AMYBA</name>
<dbReference type="Gene3D" id="1.10.287.1060">
    <property type="entry name" value="ESAT-6-like"/>
    <property type="match status" value="1"/>
</dbReference>
<evidence type="ECO:0000256" key="1">
    <source>
        <dbReference type="SAM" id="Coils"/>
    </source>
</evidence>
<keyword evidence="4" id="KW-1185">Reference proteome</keyword>
<dbReference type="AlphaFoldDB" id="A0A428VU85"/>